<name>A0AAD7E996_9AGAR</name>
<gene>
    <name evidence="1" type="ORF">DFH08DRAFT_918748</name>
</gene>
<protein>
    <submittedName>
        <fullName evidence="1">Uncharacterized protein</fullName>
    </submittedName>
</protein>
<dbReference type="Proteomes" id="UP001218218">
    <property type="component" value="Unassembled WGS sequence"/>
</dbReference>
<comment type="caution">
    <text evidence="1">The sequence shown here is derived from an EMBL/GenBank/DDBJ whole genome shotgun (WGS) entry which is preliminary data.</text>
</comment>
<proteinExistence type="predicted"/>
<keyword evidence="2" id="KW-1185">Reference proteome</keyword>
<sequence length="285" mass="31734">MYLSETRPVVDGDGRVYAVFAGHEANPNFKAEVHDPAVEAMEEALRQCSASDAEDSHRRGTFYQEYAGQSHGGGQFVPGTLQRGSVKAVLMLWLLSQAAFIRLAGFATGIFAGFAPDLYEYYAINMRAFYAKNPRSRRPFLNSIWSACTFNLGPQTCALGHRDYANLSFGLCAITALSNFDYTKGGHLILWDAKLILEFPPGTTILIPSAAIYHSNIPVAPGERHFSFTQYTAGGIFRWVQHGFHSEDSYWSSLSAAQRMAEVQKMAGRWEDGVNHYAYEEELMD</sequence>
<evidence type="ECO:0000313" key="2">
    <source>
        <dbReference type="Proteomes" id="UP001218218"/>
    </source>
</evidence>
<reference evidence="1" key="1">
    <citation type="submission" date="2023-03" db="EMBL/GenBank/DDBJ databases">
        <title>Massive genome expansion in bonnet fungi (Mycena s.s.) driven by repeated elements and novel gene families across ecological guilds.</title>
        <authorList>
            <consortium name="Lawrence Berkeley National Laboratory"/>
            <person name="Harder C.B."/>
            <person name="Miyauchi S."/>
            <person name="Viragh M."/>
            <person name="Kuo A."/>
            <person name="Thoen E."/>
            <person name="Andreopoulos B."/>
            <person name="Lu D."/>
            <person name="Skrede I."/>
            <person name="Drula E."/>
            <person name="Henrissat B."/>
            <person name="Morin E."/>
            <person name="Kohler A."/>
            <person name="Barry K."/>
            <person name="LaButti K."/>
            <person name="Morin E."/>
            <person name="Salamov A."/>
            <person name="Lipzen A."/>
            <person name="Mereny Z."/>
            <person name="Hegedus B."/>
            <person name="Baldrian P."/>
            <person name="Stursova M."/>
            <person name="Weitz H."/>
            <person name="Taylor A."/>
            <person name="Grigoriev I.V."/>
            <person name="Nagy L.G."/>
            <person name="Martin F."/>
            <person name="Kauserud H."/>
        </authorList>
    </citation>
    <scope>NUCLEOTIDE SEQUENCE</scope>
    <source>
        <strain evidence="1">CBHHK002</strain>
    </source>
</reference>
<organism evidence="1 2">
    <name type="scientific">Mycena albidolilacea</name>
    <dbReference type="NCBI Taxonomy" id="1033008"/>
    <lineage>
        <taxon>Eukaryota</taxon>
        <taxon>Fungi</taxon>
        <taxon>Dikarya</taxon>
        <taxon>Basidiomycota</taxon>
        <taxon>Agaricomycotina</taxon>
        <taxon>Agaricomycetes</taxon>
        <taxon>Agaricomycetidae</taxon>
        <taxon>Agaricales</taxon>
        <taxon>Marasmiineae</taxon>
        <taxon>Mycenaceae</taxon>
        <taxon>Mycena</taxon>
    </lineage>
</organism>
<dbReference type="Gene3D" id="3.60.130.30">
    <property type="match status" value="1"/>
</dbReference>
<dbReference type="AlphaFoldDB" id="A0AAD7E996"/>
<dbReference type="EMBL" id="JARIHO010000102">
    <property type="protein sequence ID" value="KAJ7303804.1"/>
    <property type="molecule type" value="Genomic_DNA"/>
</dbReference>
<evidence type="ECO:0000313" key="1">
    <source>
        <dbReference type="EMBL" id="KAJ7303804.1"/>
    </source>
</evidence>
<accession>A0AAD7E996</accession>